<evidence type="ECO:0000313" key="4">
    <source>
        <dbReference type="Proteomes" id="UP000094285"/>
    </source>
</evidence>
<dbReference type="OrthoDB" id="4026482at2759"/>
<name>A0A1E4SKN4_9ASCO</name>
<dbReference type="RefSeq" id="XP_020065186.1">
    <property type="nucleotide sequence ID" value="XM_020206844.1"/>
</dbReference>
<keyword evidence="2" id="KW-1133">Transmembrane helix</keyword>
<gene>
    <name evidence="3" type="ORF">CANTADRAFT_226058</name>
</gene>
<evidence type="ECO:0000313" key="3">
    <source>
        <dbReference type="EMBL" id="ODV80064.1"/>
    </source>
</evidence>
<evidence type="ECO:0000256" key="2">
    <source>
        <dbReference type="SAM" id="Phobius"/>
    </source>
</evidence>
<feature type="region of interest" description="Disordered" evidence="1">
    <location>
        <begin position="79"/>
        <end position="106"/>
    </location>
</feature>
<dbReference type="EMBL" id="KV453911">
    <property type="protein sequence ID" value="ODV80064.1"/>
    <property type="molecule type" value="Genomic_DNA"/>
</dbReference>
<dbReference type="STRING" id="984487.A0A1E4SKN4"/>
<feature type="compositionally biased region" description="Low complexity" evidence="1">
    <location>
        <begin position="85"/>
        <end position="95"/>
    </location>
</feature>
<feature type="transmembrane region" description="Helical" evidence="2">
    <location>
        <begin position="21"/>
        <end position="39"/>
    </location>
</feature>
<proteinExistence type="predicted"/>
<dbReference type="GeneID" id="30980981"/>
<keyword evidence="2" id="KW-0472">Membrane</keyword>
<keyword evidence="2" id="KW-0812">Transmembrane</keyword>
<protein>
    <submittedName>
        <fullName evidence="3">Uncharacterized protein</fullName>
    </submittedName>
</protein>
<feature type="transmembrane region" description="Helical" evidence="2">
    <location>
        <begin position="115"/>
        <end position="139"/>
    </location>
</feature>
<sequence length="159" mass="17866">MEKSQDSAHLMLEKQRFRTKAFLLTVCFVLILALGRLVIYGSGELSLSNSFNSQTVETVDFDFHKPTSSEFTEYMATAAKRADNDGNNDNSNNDSQETGKSKPKSAVQKVFDKPAIRVVLVIGAFIILNMVAITIHHIFQLMTRSEKSYRNVEQVISPF</sequence>
<dbReference type="AlphaFoldDB" id="A0A1E4SKN4"/>
<evidence type="ECO:0000256" key="1">
    <source>
        <dbReference type="SAM" id="MobiDB-lite"/>
    </source>
</evidence>
<organism evidence="3 4">
    <name type="scientific">Suhomyces tanzawaensis NRRL Y-17324</name>
    <dbReference type="NCBI Taxonomy" id="984487"/>
    <lineage>
        <taxon>Eukaryota</taxon>
        <taxon>Fungi</taxon>
        <taxon>Dikarya</taxon>
        <taxon>Ascomycota</taxon>
        <taxon>Saccharomycotina</taxon>
        <taxon>Pichiomycetes</taxon>
        <taxon>Debaryomycetaceae</taxon>
        <taxon>Suhomyces</taxon>
    </lineage>
</organism>
<dbReference type="Proteomes" id="UP000094285">
    <property type="component" value="Unassembled WGS sequence"/>
</dbReference>
<keyword evidence="4" id="KW-1185">Reference proteome</keyword>
<reference evidence="4" key="1">
    <citation type="submission" date="2016-05" db="EMBL/GenBank/DDBJ databases">
        <title>Comparative genomics of biotechnologically important yeasts.</title>
        <authorList>
            <consortium name="DOE Joint Genome Institute"/>
            <person name="Riley R."/>
            <person name="Haridas S."/>
            <person name="Wolfe K.H."/>
            <person name="Lopes M.R."/>
            <person name="Hittinger C.T."/>
            <person name="Goker M."/>
            <person name="Salamov A."/>
            <person name="Wisecaver J."/>
            <person name="Long T.M."/>
            <person name="Aerts A.L."/>
            <person name="Barry K."/>
            <person name="Choi C."/>
            <person name="Clum A."/>
            <person name="Coughlan A.Y."/>
            <person name="Deshpande S."/>
            <person name="Douglass A.P."/>
            <person name="Hanson S.J."/>
            <person name="Klenk H.-P."/>
            <person name="Labutti K."/>
            <person name="Lapidus A."/>
            <person name="Lindquist E."/>
            <person name="Lipzen A."/>
            <person name="Meier-Kolthoff J.P."/>
            <person name="Ohm R.A."/>
            <person name="Otillar R.P."/>
            <person name="Pangilinan J."/>
            <person name="Peng Y."/>
            <person name="Rokas A."/>
            <person name="Rosa C.A."/>
            <person name="Scheuner C."/>
            <person name="Sibirny A.A."/>
            <person name="Slot J.C."/>
            <person name="Stielow J.B."/>
            <person name="Sun H."/>
            <person name="Kurtzman C.P."/>
            <person name="Blackwell M."/>
            <person name="Grigoriev I.V."/>
            <person name="Jeffries T.W."/>
        </authorList>
    </citation>
    <scope>NUCLEOTIDE SEQUENCE [LARGE SCALE GENOMIC DNA]</scope>
    <source>
        <strain evidence="4">NRRL Y-17324</strain>
    </source>
</reference>
<accession>A0A1E4SKN4</accession>